<accession>A0A0F3RHD4</accession>
<dbReference type="RefSeq" id="WP_261368640.1">
    <property type="nucleotide sequence ID" value="NZ_LAOQ01000001.1"/>
</dbReference>
<dbReference type="PATRIC" id="fig|1268837.3.peg.491"/>
<name>A0A0F3RHD4_9RICK</name>
<evidence type="ECO:0000313" key="1">
    <source>
        <dbReference type="EMBL" id="KJW05653.1"/>
    </source>
</evidence>
<keyword evidence="2" id="KW-1185">Reference proteome</keyword>
<protein>
    <submittedName>
        <fullName evidence="1">Putative ankyrin repeat</fullName>
    </submittedName>
</protein>
<proteinExistence type="predicted"/>
<sequence>MLLEYGATVNDYKQMGEVLHYCGRNSVKNKIMLSLLMHNSTNFTKANLVRQCKEPYEGGRAVNKTN</sequence>
<gene>
    <name evidence="1" type="ORF">RAT170B_0475</name>
</gene>
<evidence type="ECO:0000313" key="2">
    <source>
        <dbReference type="Proteomes" id="UP000033736"/>
    </source>
</evidence>
<organism evidence="1 2">
    <name type="scientific">Rickettsia argasii T170-B</name>
    <dbReference type="NCBI Taxonomy" id="1268837"/>
    <lineage>
        <taxon>Bacteria</taxon>
        <taxon>Pseudomonadati</taxon>
        <taxon>Pseudomonadota</taxon>
        <taxon>Alphaproteobacteria</taxon>
        <taxon>Rickettsiales</taxon>
        <taxon>Rickettsiaceae</taxon>
        <taxon>Rickettsieae</taxon>
        <taxon>Rickettsia</taxon>
        <taxon>spotted fever group</taxon>
    </lineage>
</organism>
<dbReference type="Proteomes" id="UP000033736">
    <property type="component" value="Unassembled WGS sequence"/>
</dbReference>
<reference evidence="1 2" key="1">
    <citation type="submission" date="2015-01" db="EMBL/GenBank/DDBJ databases">
        <title>Genome Sequencing of Rickettsiales /home/snadendla/prok_pipe/test/illegal_ec_num.txt.</title>
        <authorList>
            <person name="Daugherty S.C."/>
            <person name="Su Q."/>
            <person name="Abolude K."/>
            <person name="Beier-Sexton M."/>
            <person name="Carlyon J.A."/>
            <person name="Carter R."/>
            <person name="Day N.P."/>
            <person name="Dumler S.J."/>
            <person name="Dyachenko V."/>
            <person name="Godinez A."/>
            <person name="Kurtti T.J."/>
            <person name="Lichay M."/>
            <person name="Mullins K.E."/>
            <person name="Ott S."/>
            <person name="Pappas-Brown V."/>
            <person name="Paris D.H."/>
            <person name="Patel P."/>
            <person name="Richards A.L."/>
            <person name="Sadzewicz L."/>
            <person name="Sears K."/>
            <person name="Seidman D."/>
            <person name="Sengamalay N."/>
            <person name="Stenos J."/>
            <person name="Tallon L.J."/>
            <person name="Vincent G."/>
            <person name="Fraser C.M."/>
            <person name="Munderloh U."/>
            <person name="Dunning-Hotopp J.C."/>
        </authorList>
    </citation>
    <scope>NUCLEOTIDE SEQUENCE [LARGE SCALE GENOMIC DNA]</scope>
    <source>
        <strain evidence="1 2">T170-B</strain>
    </source>
</reference>
<comment type="caution">
    <text evidence="1">The sequence shown here is derived from an EMBL/GenBank/DDBJ whole genome shotgun (WGS) entry which is preliminary data.</text>
</comment>
<dbReference type="AlphaFoldDB" id="A0A0F3RHD4"/>
<dbReference type="EMBL" id="LAOQ01000001">
    <property type="protein sequence ID" value="KJW05653.1"/>
    <property type="molecule type" value="Genomic_DNA"/>
</dbReference>